<feature type="compositionally biased region" description="Basic and acidic residues" evidence="6">
    <location>
        <begin position="1"/>
        <end position="22"/>
    </location>
</feature>
<dbReference type="STRING" id="1676925.ENSPKIP00000005644"/>
<organism evidence="8 9">
    <name type="scientific">Paramormyrops kingsleyae</name>
    <dbReference type="NCBI Taxonomy" id="1676925"/>
    <lineage>
        <taxon>Eukaryota</taxon>
        <taxon>Metazoa</taxon>
        <taxon>Chordata</taxon>
        <taxon>Craniata</taxon>
        <taxon>Vertebrata</taxon>
        <taxon>Euteleostomi</taxon>
        <taxon>Actinopterygii</taxon>
        <taxon>Neopterygii</taxon>
        <taxon>Teleostei</taxon>
        <taxon>Osteoglossocephala</taxon>
        <taxon>Osteoglossomorpha</taxon>
        <taxon>Osteoglossiformes</taxon>
        <taxon>Mormyridae</taxon>
        <taxon>Paramormyrops</taxon>
    </lineage>
</organism>
<evidence type="ECO:0000256" key="1">
    <source>
        <dbReference type="ARBA" id="ARBA00004123"/>
    </source>
</evidence>
<reference evidence="8" key="2">
    <citation type="submission" date="2025-09" db="UniProtKB">
        <authorList>
            <consortium name="Ensembl"/>
        </authorList>
    </citation>
    <scope>IDENTIFICATION</scope>
</reference>
<comment type="subcellular location">
    <subcellularLocation>
        <location evidence="1">Nucleus</location>
    </subcellularLocation>
</comment>
<evidence type="ECO:0000256" key="4">
    <source>
        <dbReference type="ARBA" id="ARBA00023163"/>
    </source>
</evidence>
<dbReference type="GO" id="GO:0005669">
    <property type="term" value="C:transcription factor TFIID complex"/>
    <property type="evidence" value="ECO:0007669"/>
    <property type="project" value="InterPro"/>
</dbReference>
<keyword evidence="5" id="KW-0539">Nucleus</keyword>
<dbReference type="GO" id="GO:0046982">
    <property type="term" value="F:protein heterodimerization activity"/>
    <property type="evidence" value="ECO:0007669"/>
    <property type="project" value="InterPro"/>
</dbReference>
<dbReference type="InterPro" id="IPR009072">
    <property type="entry name" value="Histone-fold"/>
</dbReference>
<keyword evidence="4" id="KW-0804">Transcription</keyword>
<feature type="region of interest" description="Disordered" evidence="6">
    <location>
        <begin position="1"/>
        <end position="94"/>
    </location>
</feature>
<name>A0A3B3QIJ6_9TELE</name>
<dbReference type="OrthoDB" id="28335at2759"/>
<dbReference type="InterPro" id="IPR045127">
    <property type="entry name" value="TAF11-like"/>
</dbReference>
<evidence type="ECO:0000313" key="8">
    <source>
        <dbReference type="Ensembl" id="ENSPKIP00000005644.1"/>
    </source>
</evidence>
<evidence type="ECO:0000256" key="3">
    <source>
        <dbReference type="ARBA" id="ARBA00023015"/>
    </source>
</evidence>
<evidence type="ECO:0000256" key="6">
    <source>
        <dbReference type="SAM" id="MobiDB-lite"/>
    </source>
</evidence>
<evidence type="ECO:0000313" key="9">
    <source>
        <dbReference type="Proteomes" id="UP000261540"/>
    </source>
</evidence>
<feature type="domain" description="TAFII28-like protein" evidence="7">
    <location>
        <begin position="103"/>
        <end position="188"/>
    </location>
</feature>
<sequence length="206" mass="22723">MADPAQVKDEGMEKRMDPEEIPRSGVQEASTDGAAAPAESADPSNAGQEEDKAGQLKDSGAGDEGEGSSGLQTPAAKKLKVEPEKKKEKRQKVDEDEIQKMQVLVSSFSEEQLNRYEMYRRSAFPKAAIKRLIQSITGSSVSQNVVIAMSGISKVFVGEVVEEALDVCEKWGETPPLQPKHMREAVRRLKSKHQIPNTKYKNILFH</sequence>
<dbReference type="PANTHER" id="PTHR13218">
    <property type="entry name" value="TRANSCRIPTION INITIATION FACTOR TFIID SUBUNIT 11-RELATED"/>
    <property type="match status" value="1"/>
</dbReference>
<dbReference type="CDD" id="cd08048">
    <property type="entry name" value="HFD_TAF11"/>
    <property type="match status" value="1"/>
</dbReference>
<dbReference type="Gene3D" id="1.10.20.10">
    <property type="entry name" value="Histone, subunit A"/>
    <property type="match status" value="1"/>
</dbReference>
<dbReference type="GO" id="GO:0016251">
    <property type="term" value="F:RNA polymerase II general transcription initiation factor activity"/>
    <property type="evidence" value="ECO:0007669"/>
    <property type="project" value="TreeGrafter"/>
</dbReference>
<evidence type="ECO:0000256" key="5">
    <source>
        <dbReference type="ARBA" id="ARBA00023242"/>
    </source>
</evidence>
<evidence type="ECO:0000259" key="7">
    <source>
        <dbReference type="Pfam" id="PF04719"/>
    </source>
</evidence>
<dbReference type="Proteomes" id="UP000261540">
    <property type="component" value="Unplaced"/>
</dbReference>
<dbReference type="InterPro" id="IPR006809">
    <property type="entry name" value="TAFII28_dom"/>
</dbReference>
<evidence type="ECO:0000256" key="2">
    <source>
        <dbReference type="ARBA" id="ARBA00009788"/>
    </source>
</evidence>
<dbReference type="AlphaFoldDB" id="A0A3B3QIJ6"/>
<dbReference type="SUPFAM" id="SSF47113">
    <property type="entry name" value="Histone-fold"/>
    <property type="match status" value="1"/>
</dbReference>
<dbReference type="Pfam" id="PF04719">
    <property type="entry name" value="TAFII28"/>
    <property type="match status" value="1"/>
</dbReference>
<keyword evidence="3" id="KW-0805">Transcription regulation</keyword>
<dbReference type="GO" id="GO:0051123">
    <property type="term" value="P:RNA polymerase II preinitiation complex assembly"/>
    <property type="evidence" value="ECO:0007669"/>
    <property type="project" value="InterPro"/>
</dbReference>
<accession>A0A3B3QIJ6</accession>
<dbReference type="Ensembl" id="ENSPKIT00000029651.1">
    <property type="protein sequence ID" value="ENSPKIP00000005644.1"/>
    <property type="gene ID" value="ENSPKIG00000022237.1"/>
</dbReference>
<dbReference type="PANTHER" id="PTHR13218:SF8">
    <property type="entry name" value="TRANSCRIPTION INITIATION FACTOR TFIID SUBUNIT 11"/>
    <property type="match status" value="1"/>
</dbReference>
<dbReference type="GeneTree" id="ENSGT00390000013228"/>
<reference evidence="8" key="1">
    <citation type="submission" date="2025-08" db="UniProtKB">
        <authorList>
            <consortium name="Ensembl"/>
        </authorList>
    </citation>
    <scope>IDENTIFICATION</scope>
</reference>
<protein>
    <submittedName>
        <fullName evidence="8">TAF11 RNA polymerase II, TATA box binding protein (TBP)-associated factor</fullName>
    </submittedName>
</protein>
<dbReference type="FunFam" id="1.10.20.10:FF:000025">
    <property type="entry name" value="Transcription initiation factor TFIID subunit 11"/>
    <property type="match status" value="1"/>
</dbReference>
<keyword evidence="9" id="KW-1185">Reference proteome</keyword>
<proteinExistence type="inferred from homology"/>
<comment type="similarity">
    <text evidence="2">Belongs to the TAF11 family.</text>
</comment>